<name>A0A835PH15_VANPL</name>
<proteinExistence type="predicted"/>
<protein>
    <submittedName>
        <fullName evidence="2">Uncharacterized protein</fullName>
    </submittedName>
</protein>
<dbReference type="AlphaFoldDB" id="A0A835PH15"/>
<feature type="transmembrane region" description="Helical" evidence="1">
    <location>
        <begin position="20"/>
        <end position="41"/>
    </location>
</feature>
<keyword evidence="3" id="KW-1185">Reference proteome</keyword>
<accession>A0A835PH15</accession>
<gene>
    <name evidence="2" type="ORF">HPP92_027034</name>
</gene>
<evidence type="ECO:0000313" key="2">
    <source>
        <dbReference type="EMBL" id="KAG0450192.1"/>
    </source>
</evidence>
<evidence type="ECO:0000313" key="3">
    <source>
        <dbReference type="Proteomes" id="UP000636800"/>
    </source>
</evidence>
<evidence type="ECO:0000256" key="1">
    <source>
        <dbReference type="SAM" id="Phobius"/>
    </source>
</evidence>
<keyword evidence="1" id="KW-0472">Membrane</keyword>
<comment type="caution">
    <text evidence="2">The sequence shown here is derived from an EMBL/GenBank/DDBJ whole genome shotgun (WGS) entry which is preliminary data.</text>
</comment>
<organism evidence="2 3">
    <name type="scientific">Vanilla planifolia</name>
    <name type="common">Vanilla</name>
    <dbReference type="NCBI Taxonomy" id="51239"/>
    <lineage>
        <taxon>Eukaryota</taxon>
        <taxon>Viridiplantae</taxon>
        <taxon>Streptophyta</taxon>
        <taxon>Embryophyta</taxon>
        <taxon>Tracheophyta</taxon>
        <taxon>Spermatophyta</taxon>
        <taxon>Magnoliopsida</taxon>
        <taxon>Liliopsida</taxon>
        <taxon>Asparagales</taxon>
        <taxon>Orchidaceae</taxon>
        <taxon>Vanilloideae</taxon>
        <taxon>Vanilleae</taxon>
        <taxon>Vanilla</taxon>
    </lineage>
</organism>
<keyword evidence="1" id="KW-1133">Transmembrane helix</keyword>
<dbReference type="OrthoDB" id="496981at2759"/>
<reference evidence="2 3" key="1">
    <citation type="journal article" date="2020" name="Nat. Food">
        <title>A phased Vanilla planifolia genome enables genetic improvement of flavour and production.</title>
        <authorList>
            <person name="Hasing T."/>
            <person name="Tang H."/>
            <person name="Brym M."/>
            <person name="Khazi F."/>
            <person name="Huang T."/>
            <person name="Chambers A.H."/>
        </authorList>
    </citation>
    <scope>NUCLEOTIDE SEQUENCE [LARGE SCALE GENOMIC DNA]</scope>
    <source>
        <tissue evidence="2">Leaf</tissue>
    </source>
</reference>
<dbReference type="EMBL" id="JADCNL010000129">
    <property type="protein sequence ID" value="KAG0450192.1"/>
    <property type="molecule type" value="Genomic_DNA"/>
</dbReference>
<dbReference type="Proteomes" id="UP000636800">
    <property type="component" value="Unassembled WGS sequence"/>
</dbReference>
<sequence length="104" mass="12446">MKNNSFLLLILLYHIKLYKIDLIFFLFYFFFILSFIVSIVSSSFPQFAPSITFGELRILQIYFSLYKSTIKSNQTSKIIEAFIEREEKYYTLHKHKSSLIKPQL</sequence>
<keyword evidence="1" id="KW-0812">Transmembrane</keyword>